<dbReference type="STRING" id="407022.SAMN05661044_00795"/>
<dbReference type="SUPFAM" id="SSF48498">
    <property type="entry name" value="Tetracyclin repressor-like, C-terminal domain"/>
    <property type="match status" value="1"/>
</dbReference>
<dbReference type="AlphaFoldDB" id="A0A1H7IQP1"/>
<evidence type="ECO:0000313" key="4">
    <source>
        <dbReference type="EMBL" id="SEK64614.1"/>
    </source>
</evidence>
<name>A0A1H7IQP1_OLID1</name>
<dbReference type="PROSITE" id="PS50977">
    <property type="entry name" value="HTH_TETR_2"/>
    <property type="match status" value="1"/>
</dbReference>
<dbReference type="PANTHER" id="PTHR43479">
    <property type="entry name" value="ACREF/ENVCD OPERON REPRESSOR-RELATED"/>
    <property type="match status" value="1"/>
</dbReference>
<dbReference type="RefSeq" id="WP_093318590.1">
    <property type="nucleotide sequence ID" value="NZ_FOAF01000001.1"/>
</dbReference>
<dbReference type="InterPro" id="IPR050624">
    <property type="entry name" value="HTH-type_Tx_Regulator"/>
</dbReference>
<dbReference type="Pfam" id="PF00440">
    <property type="entry name" value="TetR_N"/>
    <property type="match status" value="1"/>
</dbReference>
<keyword evidence="1 2" id="KW-0238">DNA-binding</keyword>
<dbReference type="PRINTS" id="PR00455">
    <property type="entry name" value="HTHTETR"/>
</dbReference>
<evidence type="ECO:0000256" key="1">
    <source>
        <dbReference type="ARBA" id="ARBA00023125"/>
    </source>
</evidence>
<dbReference type="InterPro" id="IPR036271">
    <property type="entry name" value="Tet_transcr_reg_TetR-rel_C_sf"/>
</dbReference>
<evidence type="ECO:0000256" key="2">
    <source>
        <dbReference type="PROSITE-ProRule" id="PRU00335"/>
    </source>
</evidence>
<dbReference type="InterPro" id="IPR001647">
    <property type="entry name" value="HTH_TetR"/>
</dbReference>
<proteinExistence type="predicted"/>
<dbReference type="Proteomes" id="UP000199421">
    <property type="component" value="Unassembled WGS sequence"/>
</dbReference>
<dbReference type="EMBL" id="FOAF01000001">
    <property type="protein sequence ID" value="SEK64614.1"/>
    <property type="molecule type" value="Genomic_DNA"/>
</dbReference>
<feature type="DNA-binding region" description="H-T-H motif" evidence="2">
    <location>
        <begin position="34"/>
        <end position="53"/>
    </location>
</feature>
<evidence type="ECO:0000259" key="3">
    <source>
        <dbReference type="PROSITE" id="PS50977"/>
    </source>
</evidence>
<organism evidence="4 5">
    <name type="scientific">Olivibacter domesticus</name>
    <name type="common">Pseudosphingobacterium domesticum</name>
    <dbReference type="NCBI Taxonomy" id="407022"/>
    <lineage>
        <taxon>Bacteria</taxon>
        <taxon>Pseudomonadati</taxon>
        <taxon>Bacteroidota</taxon>
        <taxon>Sphingobacteriia</taxon>
        <taxon>Sphingobacteriales</taxon>
        <taxon>Sphingobacteriaceae</taxon>
        <taxon>Olivibacter</taxon>
    </lineage>
</organism>
<gene>
    <name evidence="4" type="ORF">SAMN05661044_00795</name>
</gene>
<reference evidence="5" key="1">
    <citation type="submission" date="2016-10" db="EMBL/GenBank/DDBJ databases">
        <authorList>
            <person name="Varghese N."/>
            <person name="Submissions S."/>
        </authorList>
    </citation>
    <scope>NUCLEOTIDE SEQUENCE [LARGE SCALE GENOMIC DNA]</scope>
    <source>
        <strain evidence="5">DSM 18733</strain>
    </source>
</reference>
<dbReference type="Pfam" id="PF22604">
    <property type="entry name" value="TetR_HI_0893_C"/>
    <property type="match status" value="1"/>
</dbReference>
<sequence>MNVQLEVENVSEKKTAILVNMLELIEEHGLLGVPISLLAKKAGVAAGTIYHYFESKDAIILELFNNVREAITHEIFRMKDRSKDNYSERFKSLWVNLFQYFVENPRVLSFMEQFFSSPFQRMIHSKESQFYEDNFSSFFLLGIKEGYIKKYDIHIISSIFMGGLTIAAKKHNNGYHTFSKDELKDMASIVWDGFKI</sequence>
<dbReference type="InterPro" id="IPR054422">
    <property type="entry name" value="TetR-like_HI_0893_C"/>
</dbReference>
<keyword evidence="5" id="KW-1185">Reference proteome</keyword>
<dbReference type="InterPro" id="IPR009057">
    <property type="entry name" value="Homeodomain-like_sf"/>
</dbReference>
<protein>
    <submittedName>
        <fullName evidence="4">Transcriptional regulator, TetR family</fullName>
    </submittedName>
</protein>
<dbReference type="PANTHER" id="PTHR43479:SF11">
    <property type="entry name" value="ACREF_ENVCD OPERON REPRESSOR-RELATED"/>
    <property type="match status" value="1"/>
</dbReference>
<dbReference type="GO" id="GO:0003677">
    <property type="term" value="F:DNA binding"/>
    <property type="evidence" value="ECO:0007669"/>
    <property type="project" value="UniProtKB-UniRule"/>
</dbReference>
<dbReference type="Gene3D" id="1.10.357.10">
    <property type="entry name" value="Tetracycline Repressor, domain 2"/>
    <property type="match status" value="1"/>
</dbReference>
<accession>A0A1H7IQP1</accession>
<feature type="domain" description="HTH tetR-type" evidence="3">
    <location>
        <begin position="11"/>
        <end position="71"/>
    </location>
</feature>
<evidence type="ECO:0000313" key="5">
    <source>
        <dbReference type="Proteomes" id="UP000199421"/>
    </source>
</evidence>
<dbReference type="OrthoDB" id="6430772at2"/>
<dbReference type="SUPFAM" id="SSF46689">
    <property type="entry name" value="Homeodomain-like"/>
    <property type="match status" value="1"/>
</dbReference>